<protein>
    <recommendedName>
        <fullName evidence="2">Halobacterial output domain-containing protein</fullName>
    </recommendedName>
</protein>
<proteinExistence type="predicted"/>
<feature type="compositionally biased region" description="Polar residues" evidence="1">
    <location>
        <begin position="1"/>
        <end position="13"/>
    </location>
</feature>
<feature type="domain" description="Halobacterial output" evidence="2">
    <location>
        <begin position="25"/>
        <end position="98"/>
    </location>
</feature>
<evidence type="ECO:0000313" key="3">
    <source>
        <dbReference type="EMBL" id="AXR81969.1"/>
    </source>
</evidence>
<keyword evidence="4" id="KW-1185">Reference proteome</keyword>
<name>A0A346PR24_9EURY</name>
<dbReference type="GeneID" id="37642456"/>
<dbReference type="KEGG" id="nag:AArcMg_1966"/>
<dbReference type="Proteomes" id="UP000258613">
    <property type="component" value="Chromosome"/>
</dbReference>
<organism evidence="3 4">
    <name type="scientific">Natrarchaeobaculum sulfurireducens</name>
    <dbReference type="NCBI Taxonomy" id="2044521"/>
    <lineage>
        <taxon>Archaea</taxon>
        <taxon>Methanobacteriati</taxon>
        <taxon>Methanobacteriota</taxon>
        <taxon>Stenosarchaea group</taxon>
        <taxon>Halobacteria</taxon>
        <taxon>Halobacteriales</taxon>
        <taxon>Natrialbaceae</taxon>
        <taxon>Natrarchaeobaculum</taxon>
    </lineage>
</organism>
<evidence type="ECO:0000256" key="1">
    <source>
        <dbReference type="SAM" id="MobiDB-lite"/>
    </source>
</evidence>
<dbReference type="RefSeq" id="WP_117364150.1">
    <property type="nucleotide sequence ID" value="NZ_CP024047.1"/>
</dbReference>
<evidence type="ECO:0000259" key="2">
    <source>
        <dbReference type="Pfam" id="PF18545"/>
    </source>
</evidence>
<evidence type="ECO:0000313" key="4">
    <source>
        <dbReference type="Proteomes" id="UP000258613"/>
    </source>
</evidence>
<dbReference type="Pfam" id="PF18545">
    <property type="entry name" value="HalOD1"/>
    <property type="match status" value="1"/>
</dbReference>
<sequence>MTGMSKRSSTNRTSVHDEVQYERDDDEPLTVAVAEAVATYRGVDVIDLEPLHGAIDTGALERLFDSRAGDGRTTGTVAFEYDDCLVTITASGTIRVEPAPS</sequence>
<dbReference type="EMBL" id="CP027033">
    <property type="protein sequence ID" value="AXR81969.1"/>
    <property type="molecule type" value="Genomic_DNA"/>
</dbReference>
<dbReference type="InterPro" id="IPR040624">
    <property type="entry name" value="HalOD1"/>
</dbReference>
<reference evidence="4" key="1">
    <citation type="submission" date="2018-02" db="EMBL/GenBank/DDBJ databases">
        <title>Phenotypic and genomic properties of facultatively anaerobic sulfur-reducing natronoarchaea from hypersaline soda lakes.</title>
        <authorList>
            <person name="Sorokin D.Y."/>
            <person name="Kublanov I.V."/>
            <person name="Roman P."/>
            <person name="Sinninghe Damste J.S."/>
            <person name="Golyshin P.N."/>
            <person name="Rojo D."/>
            <person name="Ciordia S."/>
            <person name="Mena M.D.C."/>
            <person name="Ferrer M."/>
            <person name="Messina E."/>
            <person name="Smedile F."/>
            <person name="La Spada G."/>
            <person name="La Cono V."/>
            <person name="Yakimov M.M."/>
        </authorList>
    </citation>
    <scope>NUCLEOTIDE SEQUENCE [LARGE SCALE GENOMIC DNA]</scope>
    <source>
        <strain evidence="4">AArc-Mg</strain>
    </source>
</reference>
<dbReference type="OrthoDB" id="198265at2157"/>
<dbReference type="AlphaFoldDB" id="A0A346PR24"/>
<accession>A0A346PR24</accession>
<feature type="region of interest" description="Disordered" evidence="1">
    <location>
        <begin position="1"/>
        <end position="27"/>
    </location>
</feature>
<gene>
    <name evidence="3" type="ORF">AArcMg_1966</name>
</gene>